<reference evidence="1" key="1">
    <citation type="submission" date="2022-11" db="EMBL/GenBank/DDBJ databases">
        <title>Lacinutrix neustonica HL-RS19T sp. nov., isolated from the surface microlayer sample of brackish Lake Shihwa.</title>
        <authorList>
            <person name="Choi J.Y."/>
            <person name="Hwang C.Y."/>
        </authorList>
    </citation>
    <scope>NUCLEOTIDE SEQUENCE</scope>
    <source>
        <strain evidence="1">HL-RS19</strain>
    </source>
</reference>
<accession>A0A9E8MVJ3</accession>
<dbReference type="Proteomes" id="UP001164705">
    <property type="component" value="Chromosome"/>
</dbReference>
<organism evidence="1 2">
    <name type="scientific">Lacinutrix neustonica</name>
    <dbReference type="NCBI Taxonomy" id="2980107"/>
    <lineage>
        <taxon>Bacteria</taxon>
        <taxon>Pseudomonadati</taxon>
        <taxon>Bacteroidota</taxon>
        <taxon>Flavobacteriia</taxon>
        <taxon>Flavobacteriales</taxon>
        <taxon>Flavobacteriaceae</taxon>
        <taxon>Lacinutrix</taxon>
    </lineage>
</organism>
<gene>
    <name evidence="1" type="ORF">N7U66_12970</name>
</gene>
<dbReference type="EMBL" id="CP113088">
    <property type="protein sequence ID" value="WAC01080.1"/>
    <property type="molecule type" value="Genomic_DNA"/>
</dbReference>
<evidence type="ECO:0000313" key="1">
    <source>
        <dbReference type="EMBL" id="WAC01080.1"/>
    </source>
</evidence>
<name>A0A9E8MVJ3_9FLAO</name>
<proteinExistence type="predicted"/>
<dbReference type="KEGG" id="lnu:N7U66_12970"/>
<evidence type="ECO:0000313" key="2">
    <source>
        <dbReference type="Proteomes" id="UP001164705"/>
    </source>
</evidence>
<dbReference type="AlphaFoldDB" id="A0A9E8MVJ3"/>
<dbReference type="RefSeq" id="WP_267675645.1">
    <property type="nucleotide sequence ID" value="NZ_CP113088.1"/>
</dbReference>
<keyword evidence="2" id="KW-1185">Reference proteome</keyword>
<protein>
    <submittedName>
        <fullName evidence="1">Uncharacterized protein</fullName>
    </submittedName>
</protein>
<sequence>MKLKRIHKIKNAEITHYFCNDDIITSKFNKIYVKYKDYNCIVKLPTDLIGTVFGLFRITRRALRLDKCNVFVTGNFLIIIRKHKVYSYNLETKELKETLQLKNCRNVLHQSIGETNTGELFFGEYGNNGERKPVNVYKSIDKGLSWQVVYTFKSGEIKHVHGCYYDKYENKIWTLTGDFKKENIIMKSNLDFTENEKIGDGSQKYRAVNVFFTLENVHWIMDSPLEKSYHYTLHRKTNKITRKSLFPGPVWYLKKLEDGYYIAATSVEIGEGVLSKEAQLFVSKDLENWESVYKFPKDIFPMRYFKWGVIGFADGKQSSKSFAIHFEALKKVDGKSYICSLNE</sequence>